<gene>
    <name evidence="1" type="ORF">NIES2135_24320</name>
</gene>
<keyword evidence="2" id="KW-1185">Reference proteome</keyword>
<accession>A0A1Z4JG10</accession>
<protein>
    <recommendedName>
        <fullName evidence="3">DUF1802 family protein</fullName>
    </recommendedName>
</protein>
<evidence type="ECO:0000313" key="1">
    <source>
        <dbReference type="EMBL" id="BAY55608.1"/>
    </source>
</evidence>
<sequence length="186" mass="21674">MKQALKEWAIAVEALERGETILLLRKGGIRETAGRFEVPFQRVLLYPTFEHQDPNLLKTPNVERVESGWHPKQVNISSIAEITHVLQISDPEIVHALLPFHIWNERFVEERLKWKPRSPLYLLLLKVSRLADPQLIPYREAYGGCRSWIEIDEINVDQVTPVLSDKEYLDRVEQIQSLIFRSQTIA</sequence>
<dbReference type="PIRSF" id="PIRSF018957">
    <property type="entry name" value="UCP018957"/>
    <property type="match status" value="1"/>
</dbReference>
<dbReference type="InterPro" id="IPR008307">
    <property type="entry name" value="UCP018957"/>
</dbReference>
<name>A0A1Z4JG10_LEPBY</name>
<dbReference type="Proteomes" id="UP000217895">
    <property type="component" value="Chromosome"/>
</dbReference>
<reference evidence="1 2" key="1">
    <citation type="submission" date="2017-06" db="EMBL/GenBank/DDBJ databases">
        <title>Genome sequencing of cyanobaciteial culture collection at National Institute for Environmental Studies (NIES).</title>
        <authorList>
            <person name="Hirose Y."/>
            <person name="Shimura Y."/>
            <person name="Fujisawa T."/>
            <person name="Nakamura Y."/>
            <person name="Kawachi M."/>
        </authorList>
    </citation>
    <scope>NUCLEOTIDE SEQUENCE [LARGE SCALE GENOMIC DNA]</scope>
    <source>
        <strain evidence="1 2">NIES-2135</strain>
    </source>
</reference>
<proteinExistence type="predicted"/>
<dbReference type="Pfam" id="PF08819">
    <property type="entry name" value="DUF1802"/>
    <property type="match status" value="1"/>
</dbReference>
<evidence type="ECO:0000313" key="2">
    <source>
        <dbReference type="Proteomes" id="UP000217895"/>
    </source>
</evidence>
<dbReference type="EMBL" id="AP018203">
    <property type="protein sequence ID" value="BAY55608.1"/>
    <property type="molecule type" value="Genomic_DNA"/>
</dbReference>
<dbReference type="AlphaFoldDB" id="A0A1Z4JG10"/>
<organism evidence="1 2">
    <name type="scientific">Leptolyngbya boryana NIES-2135</name>
    <dbReference type="NCBI Taxonomy" id="1973484"/>
    <lineage>
        <taxon>Bacteria</taxon>
        <taxon>Bacillati</taxon>
        <taxon>Cyanobacteriota</taxon>
        <taxon>Cyanophyceae</taxon>
        <taxon>Leptolyngbyales</taxon>
        <taxon>Leptolyngbyaceae</taxon>
        <taxon>Leptolyngbya group</taxon>
        <taxon>Leptolyngbya</taxon>
    </lineage>
</organism>
<evidence type="ECO:0008006" key="3">
    <source>
        <dbReference type="Google" id="ProtNLM"/>
    </source>
</evidence>
<dbReference type="InterPro" id="IPR014923">
    <property type="entry name" value="DUF1802"/>
</dbReference>